<protein>
    <submittedName>
        <fullName evidence="1">Uncharacterized protein</fullName>
    </submittedName>
</protein>
<sequence>MLRNCVCFGQRSQNKRRSSSFDTSSSCRSSEIERSGKAAATRATVAATVENHSNTMANGGMASSLLQLFQKKGWYRHWRKPTRGITMSKTEIIFNIGVDATYDKQHSMKAFWNDSFPIRDKNFSQKTIYDIVDSISRYEIAIKEQT</sequence>
<dbReference type="AlphaFoldDB" id="A0A1A9Z2Z8"/>
<evidence type="ECO:0000313" key="2">
    <source>
        <dbReference type="Proteomes" id="UP000092445"/>
    </source>
</evidence>
<organism evidence="1 2">
    <name type="scientific">Glossina pallidipes</name>
    <name type="common">Tsetse fly</name>
    <dbReference type="NCBI Taxonomy" id="7398"/>
    <lineage>
        <taxon>Eukaryota</taxon>
        <taxon>Metazoa</taxon>
        <taxon>Ecdysozoa</taxon>
        <taxon>Arthropoda</taxon>
        <taxon>Hexapoda</taxon>
        <taxon>Insecta</taxon>
        <taxon>Pterygota</taxon>
        <taxon>Neoptera</taxon>
        <taxon>Endopterygota</taxon>
        <taxon>Diptera</taxon>
        <taxon>Brachycera</taxon>
        <taxon>Muscomorpha</taxon>
        <taxon>Hippoboscoidea</taxon>
        <taxon>Glossinidae</taxon>
        <taxon>Glossina</taxon>
    </lineage>
</organism>
<proteinExistence type="predicted"/>
<reference evidence="1" key="2">
    <citation type="submission" date="2020-05" db="UniProtKB">
        <authorList>
            <consortium name="EnsemblMetazoa"/>
        </authorList>
    </citation>
    <scope>IDENTIFICATION</scope>
    <source>
        <strain evidence="1">IAEA</strain>
    </source>
</reference>
<keyword evidence="2" id="KW-1185">Reference proteome</keyword>
<dbReference type="Proteomes" id="UP000092445">
    <property type="component" value="Unassembled WGS sequence"/>
</dbReference>
<evidence type="ECO:0000313" key="1">
    <source>
        <dbReference type="EnsemblMetazoa" id="GPAI002190-PA"/>
    </source>
</evidence>
<dbReference type="STRING" id="7398.A0A1A9Z2Z8"/>
<accession>A0A1A9Z2Z8</accession>
<name>A0A1A9Z2Z8_GLOPL</name>
<reference evidence="2" key="1">
    <citation type="submission" date="2014-03" db="EMBL/GenBank/DDBJ databases">
        <authorList>
            <person name="Aksoy S."/>
            <person name="Warren W."/>
            <person name="Wilson R.K."/>
        </authorList>
    </citation>
    <scope>NUCLEOTIDE SEQUENCE [LARGE SCALE GENOMIC DNA]</scope>
    <source>
        <strain evidence="2">IAEA</strain>
    </source>
</reference>
<dbReference type="EnsemblMetazoa" id="GPAI002190-RA">
    <property type="protein sequence ID" value="GPAI002190-PA"/>
    <property type="gene ID" value="GPAI002190"/>
</dbReference>
<dbReference type="VEuPathDB" id="VectorBase:GPAI002190"/>